<evidence type="ECO:0000256" key="1">
    <source>
        <dbReference type="SAM" id="MobiDB-lite"/>
    </source>
</evidence>
<keyword evidence="3" id="KW-1185">Reference proteome</keyword>
<dbReference type="HOGENOM" id="CLU_292216_0_0_1"/>
<dbReference type="OrthoDB" id="4156126at2759"/>
<feature type="compositionally biased region" description="Acidic residues" evidence="1">
    <location>
        <begin position="793"/>
        <end position="805"/>
    </location>
</feature>
<feature type="compositionally biased region" description="Basic residues" evidence="1">
    <location>
        <begin position="757"/>
        <end position="773"/>
    </location>
</feature>
<dbReference type="EMBL" id="KN847496">
    <property type="protein sequence ID" value="KIW14539.1"/>
    <property type="molecule type" value="Genomic_DNA"/>
</dbReference>
<feature type="region of interest" description="Disordered" evidence="1">
    <location>
        <begin position="870"/>
        <end position="916"/>
    </location>
</feature>
<gene>
    <name evidence="2" type="ORF">PV08_07323</name>
</gene>
<feature type="compositionally biased region" description="Polar residues" evidence="1">
    <location>
        <begin position="878"/>
        <end position="901"/>
    </location>
</feature>
<feature type="compositionally biased region" description="Polar residues" evidence="1">
    <location>
        <begin position="178"/>
        <end position="196"/>
    </location>
</feature>
<dbReference type="STRING" id="91928.A0A0D2BTJ2"/>
<reference evidence="2 3" key="1">
    <citation type="submission" date="2015-01" db="EMBL/GenBank/DDBJ databases">
        <title>The Genome Sequence of Exophiala spinifera CBS89968.</title>
        <authorList>
            <consortium name="The Broad Institute Genomics Platform"/>
            <person name="Cuomo C."/>
            <person name="de Hoog S."/>
            <person name="Gorbushina A."/>
            <person name="Stielow B."/>
            <person name="Teixiera M."/>
            <person name="Abouelleil A."/>
            <person name="Chapman S.B."/>
            <person name="Priest M."/>
            <person name="Young S.K."/>
            <person name="Wortman J."/>
            <person name="Nusbaum C."/>
            <person name="Birren B."/>
        </authorList>
    </citation>
    <scope>NUCLEOTIDE SEQUENCE [LARGE SCALE GENOMIC DNA]</scope>
    <source>
        <strain evidence="2 3">CBS 89968</strain>
    </source>
</reference>
<feature type="region of interest" description="Disordered" evidence="1">
    <location>
        <begin position="178"/>
        <end position="200"/>
    </location>
</feature>
<feature type="compositionally biased region" description="Low complexity" evidence="1">
    <location>
        <begin position="606"/>
        <end position="618"/>
    </location>
</feature>
<feature type="compositionally biased region" description="Polar residues" evidence="1">
    <location>
        <begin position="592"/>
        <end position="605"/>
    </location>
</feature>
<protein>
    <submittedName>
        <fullName evidence="2">Uncharacterized protein</fullName>
    </submittedName>
</protein>
<dbReference type="RefSeq" id="XP_016234755.1">
    <property type="nucleotide sequence ID" value="XM_016381653.1"/>
</dbReference>
<sequence>MNGLLTEGVHIADTGRVRCLRLQRCLATRPYTLRLPPIILACVPKELVIAIVPKASRVSTKGDTDFTHTVRSSRFVDTGIIKASTQTRQCDICSYRSAMKPGYPRVARAGTVGSSPGVLSLRQGRIGYRPELNNSYSSHARFPSPAVSLGNVTTSQRHPPYRTTTPMSLSLQNVRGVWNNSQSSQRGLPKSPTESTGPHYYDYSESFVEEEDCFSPVAEDPVARPPFTMDQTILGPEHRHAQSPFGTLPGSIFKPAELPTKHNRRASEQSKYSYVGVIPPRKSSLGATAAPMRNGSLAQRSIQRSATTEPIVLARSSKEENYDPRTSTASRRTVASTHASAFFSNACRSPRDLTTLAARVHSPGCDDKISARPLPNTLQGYKSEFGRQKGPAGQHIQAFSEWGLASLEFRPLSLEGQASEVRERPKTSGDAQTKSATDILSPVPERPMSSQSRKRFSRIFDIGESFVAEEIKSISKIKTFARLSAVNEQPDLQSLEAASAIPTDSERNSQSTIDGPSEQHQDCAYSSDLKVTGNATNITIHDKSTVESLLDHHIECLGLGKEPDSPLTSGDEREPFDVVGAGKASSELKTPTILSPVTSNPSLRPTTSSSCQLSTSLTRSERRRLMPRRLFASMDLTMTPKPILPPTTQTFDRELPSDTSSRPLTRELSFGWQTLPSSSEIGPPKSPAKISLTSGDLADVDSDPPVNKFKIRRISDMTTSTTESTNHMHDLSISLSPPRPSPNSRRRKSDLVSKQDCHRRRRARILLKVKRKSSSLDLAPTGGQKSQQPIDAVPDDEWETTESPEDVSMKSPVAGYAELSGESVIAQPPTTTTSASVVLSSSAPKRWSTMLAAMPEPVKKSIDIVRKASVRSVRTHRSNTSITNPLNSTRMSSQLPRSGSVPQLAPPEFGPPLTSSNLDLTLRLPDTLPISRPPLRQAQSFFSDNSSARQSNHVMRKRFDLHSLRSGLTRSSGVLGTRGSTARHTEVKFGPQVHFNNRKSFDNSQSLLCDTVPMTDFAFKKRKVLDRFKDWLKRHACKKRAHR</sequence>
<dbReference type="VEuPathDB" id="FungiDB:PV08_07323"/>
<evidence type="ECO:0000313" key="2">
    <source>
        <dbReference type="EMBL" id="KIW14539.1"/>
    </source>
</evidence>
<feature type="compositionally biased region" description="Polar residues" evidence="1">
    <location>
        <begin position="671"/>
        <end position="680"/>
    </location>
</feature>
<feature type="region of interest" description="Disordered" evidence="1">
    <location>
        <begin position="638"/>
        <end position="808"/>
    </location>
</feature>
<organism evidence="2 3">
    <name type="scientific">Exophiala spinifera</name>
    <dbReference type="NCBI Taxonomy" id="91928"/>
    <lineage>
        <taxon>Eukaryota</taxon>
        <taxon>Fungi</taxon>
        <taxon>Dikarya</taxon>
        <taxon>Ascomycota</taxon>
        <taxon>Pezizomycotina</taxon>
        <taxon>Eurotiomycetes</taxon>
        <taxon>Chaetothyriomycetidae</taxon>
        <taxon>Chaetothyriales</taxon>
        <taxon>Herpotrichiellaceae</taxon>
        <taxon>Exophiala</taxon>
    </lineage>
</organism>
<dbReference type="AlphaFoldDB" id="A0A0D2BTJ2"/>
<evidence type="ECO:0000313" key="3">
    <source>
        <dbReference type="Proteomes" id="UP000053328"/>
    </source>
</evidence>
<dbReference type="GeneID" id="27334406"/>
<feature type="compositionally biased region" description="Polar residues" evidence="1">
    <location>
        <begin position="429"/>
        <end position="438"/>
    </location>
</feature>
<feature type="region of interest" description="Disordered" evidence="1">
    <location>
        <begin position="416"/>
        <end position="452"/>
    </location>
</feature>
<name>A0A0D2BTJ2_9EURO</name>
<feature type="compositionally biased region" description="Polar residues" evidence="1">
    <location>
        <begin position="716"/>
        <end position="725"/>
    </location>
</feature>
<proteinExistence type="predicted"/>
<dbReference type="Proteomes" id="UP000053328">
    <property type="component" value="Unassembled WGS sequence"/>
</dbReference>
<feature type="region of interest" description="Disordered" evidence="1">
    <location>
        <begin position="499"/>
        <end position="521"/>
    </location>
</feature>
<accession>A0A0D2BTJ2</accession>
<feature type="region of interest" description="Disordered" evidence="1">
    <location>
        <begin position="592"/>
        <end position="619"/>
    </location>
</feature>